<dbReference type="OrthoDB" id="26399at2759"/>
<sequence>MKEGWMGRAAQLPVNLLTSMQLDGRSASVHVLYFEMEAYREEVTDKYLRFAR</sequence>
<dbReference type="EMBL" id="KN602264">
    <property type="protein sequence ID" value="KHJ80012.1"/>
    <property type="molecule type" value="Genomic_DNA"/>
</dbReference>
<accession>A0A0B1S908</accession>
<evidence type="ECO:0000313" key="2">
    <source>
        <dbReference type="Proteomes" id="UP000053660"/>
    </source>
</evidence>
<keyword evidence="2" id="KW-1185">Reference proteome</keyword>
<evidence type="ECO:0000313" key="1">
    <source>
        <dbReference type="EMBL" id="KHJ80012.1"/>
    </source>
</evidence>
<protein>
    <submittedName>
        <fullName evidence="1">Uncharacterized protein</fullName>
    </submittedName>
</protein>
<dbReference type="Proteomes" id="UP000053660">
    <property type="component" value="Unassembled WGS sequence"/>
</dbReference>
<proteinExistence type="predicted"/>
<organism evidence="1 2">
    <name type="scientific">Oesophagostomum dentatum</name>
    <name type="common">Nodular worm</name>
    <dbReference type="NCBI Taxonomy" id="61180"/>
    <lineage>
        <taxon>Eukaryota</taxon>
        <taxon>Metazoa</taxon>
        <taxon>Ecdysozoa</taxon>
        <taxon>Nematoda</taxon>
        <taxon>Chromadorea</taxon>
        <taxon>Rhabditida</taxon>
        <taxon>Rhabditina</taxon>
        <taxon>Rhabditomorpha</taxon>
        <taxon>Strongyloidea</taxon>
        <taxon>Strongylidae</taxon>
        <taxon>Oesophagostomum</taxon>
    </lineage>
</organism>
<reference evidence="1 2" key="1">
    <citation type="submission" date="2014-03" db="EMBL/GenBank/DDBJ databases">
        <title>Draft genome of the hookworm Oesophagostomum dentatum.</title>
        <authorList>
            <person name="Mitreva M."/>
        </authorList>
    </citation>
    <scope>NUCLEOTIDE SEQUENCE [LARGE SCALE GENOMIC DNA]</scope>
    <source>
        <strain evidence="1 2">OD-Hann</strain>
    </source>
</reference>
<gene>
    <name evidence="1" type="ORF">OESDEN_20324</name>
</gene>
<name>A0A0B1S908_OESDE</name>
<dbReference type="AlphaFoldDB" id="A0A0B1S908"/>